<keyword evidence="1" id="KW-0969">Cilium</keyword>
<dbReference type="Proteomes" id="UP000468591">
    <property type="component" value="Unassembled WGS sequence"/>
</dbReference>
<accession>A0A6P0CF28</accession>
<sequence length="161" mass="18324">MIPRKKFRFGERDASKPSAQIQLTAEDEQNLDAYVIKIKETVTILRKEMNAIKEGELEAVSNLFDEKSRVLKWLELRTPLVEPFLNHEFAQKLNIKGHLIELRKYIEEDGAMLSRMAVAARTVLREIEKINNRNTLGGVYGKSGEKIGNASGGRINVDEEL</sequence>
<proteinExistence type="predicted"/>
<gene>
    <name evidence="1" type="ORF">GV827_15630</name>
</gene>
<dbReference type="EMBL" id="JAABNT010000010">
    <property type="protein sequence ID" value="NEK23828.1"/>
    <property type="molecule type" value="Genomic_DNA"/>
</dbReference>
<organism evidence="1 2">
    <name type="scientific">Sulfitobacter sediminilitoris</name>
    <dbReference type="NCBI Taxonomy" id="2698830"/>
    <lineage>
        <taxon>Bacteria</taxon>
        <taxon>Pseudomonadati</taxon>
        <taxon>Pseudomonadota</taxon>
        <taxon>Alphaproteobacteria</taxon>
        <taxon>Rhodobacterales</taxon>
        <taxon>Roseobacteraceae</taxon>
        <taxon>Sulfitobacter</taxon>
    </lineage>
</organism>
<name>A0A6P0CF28_9RHOB</name>
<dbReference type="AlphaFoldDB" id="A0A6P0CF28"/>
<protein>
    <submittedName>
        <fullName evidence="1">Flagellar biosynthesis protein FlgI</fullName>
    </submittedName>
</protein>
<reference evidence="1 2" key="1">
    <citation type="submission" date="2020-01" db="EMBL/GenBank/DDBJ databases">
        <title>Sulfitobacter sediminilitoris sp. nov., isolated from a tidal flat.</title>
        <authorList>
            <person name="Park S."/>
            <person name="Yoon J.-H."/>
        </authorList>
    </citation>
    <scope>NUCLEOTIDE SEQUENCE [LARGE SCALE GENOMIC DNA]</scope>
    <source>
        <strain evidence="1 2">JBTF-M27</strain>
    </source>
</reference>
<keyword evidence="1" id="KW-0282">Flagellum</keyword>
<keyword evidence="2" id="KW-1185">Reference proteome</keyword>
<comment type="caution">
    <text evidence="1">The sequence shown here is derived from an EMBL/GenBank/DDBJ whole genome shotgun (WGS) entry which is preliminary data.</text>
</comment>
<dbReference type="RefSeq" id="WP_164354751.1">
    <property type="nucleotide sequence ID" value="NZ_JAABNT010000010.1"/>
</dbReference>
<evidence type="ECO:0000313" key="1">
    <source>
        <dbReference type="EMBL" id="NEK23828.1"/>
    </source>
</evidence>
<keyword evidence="1" id="KW-0966">Cell projection</keyword>
<evidence type="ECO:0000313" key="2">
    <source>
        <dbReference type="Proteomes" id="UP000468591"/>
    </source>
</evidence>